<sequence>MGVFKTITQAAIIAGAMFATSMTAHAIMEFDDVPRTTQFYEPITWAGSAELINGYGDGTFKPKAVLTEAHFALMMARFIDRNTLQTSKGNERDVAYSILKKHGISLAGQGNKTAQAATFTRLQVAKAFYTYVEGKTPTDQQAIDWMYAYNISKGKGVSTDKYVDFGGSDPLKREHMAQFFKNLYTNWYFEKHVLQKSFAESELFADDSILLEPVVADFNGDGINEMLIKYDTIPDDPESPGWKDALFAYRYFALYRFNDETNKWEYTDGDFLFTVGDDNWYRNEIVSMTGDQAEQLLMYSGAYRRLTIAAVTAKDLYDVKVSSTPLFAHEHADWSVIDKKLVLESSSSYSGLYAFEQGKLVAKSLTQLPKIEEPANTLNIQYSIREDGTVKSSYYNGETIYAKVGQVLDFDQGEYDWYEKPVSIMTSHSDVMGDEEGLYNTFVRPGVVEYQIVPQEDWDNNWDKALTIYIHVTY</sequence>
<organism evidence="3 4">
    <name type="scientific">Caryophanon latum</name>
    <dbReference type="NCBI Taxonomy" id="33977"/>
    <lineage>
        <taxon>Bacteria</taxon>
        <taxon>Bacillati</taxon>
        <taxon>Bacillota</taxon>
        <taxon>Bacilli</taxon>
        <taxon>Bacillales</taxon>
        <taxon>Caryophanaceae</taxon>
        <taxon>Caryophanon</taxon>
    </lineage>
</organism>
<gene>
    <name evidence="3" type="ORF">A6K76_11855</name>
</gene>
<proteinExistence type="predicted"/>
<dbReference type="Pfam" id="PF00395">
    <property type="entry name" value="SLH"/>
    <property type="match status" value="1"/>
</dbReference>
<evidence type="ECO:0000313" key="4">
    <source>
        <dbReference type="Proteomes" id="UP000093482"/>
    </source>
</evidence>
<keyword evidence="4" id="KW-1185">Reference proteome</keyword>
<comment type="caution">
    <text evidence="3">The sequence shown here is derived from an EMBL/GenBank/DDBJ whole genome shotgun (WGS) entry which is preliminary data.</text>
</comment>
<feature type="signal peptide" evidence="1">
    <location>
        <begin position="1"/>
        <end position="26"/>
    </location>
</feature>
<evidence type="ECO:0000256" key="1">
    <source>
        <dbReference type="SAM" id="SignalP"/>
    </source>
</evidence>
<accession>A0A1C0YT16</accession>
<dbReference type="Proteomes" id="UP000093482">
    <property type="component" value="Unassembled WGS sequence"/>
</dbReference>
<feature type="chain" id="PRO_5008649226" description="SLH domain-containing protein" evidence="1">
    <location>
        <begin position="27"/>
        <end position="474"/>
    </location>
</feature>
<keyword evidence="1" id="KW-0732">Signal</keyword>
<evidence type="ECO:0000259" key="2">
    <source>
        <dbReference type="PROSITE" id="PS51272"/>
    </source>
</evidence>
<feature type="domain" description="SLH" evidence="2">
    <location>
        <begin position="26"/>
        <end position="89"/>
    </location>
</feature>
<name>A0A1C0YT16_9BACL</name>
<dbReference type="InterPro" id="IPR001119">
    <property type="entry name" value="SLH_dom"/>
</dbReference>
<dbReference type="PROSITE" id="PS51272">
    <property type="entry name" value="SLH"/>
    <property type="match status" value="1"/>
</dbReference>
<protein>
    <recommendedName>
        <fullName evidence="2">SLH domain-containing protein</fullName>
    </recommendedName>
</protein>
<evidence type="ECO:0000313" key="3">
    <source>
        <dbReference type="EMBL" id="OCS90294.1"/>
    </source>
</evidence>
<reference evidence="3 4" key="1">
    <citation type="submission" date="2016-07" db="EMBL/GenBank/DDBJ databases">
        <title>Caryophanon latum genome sequencing.</title>
        <authorList>
            <person name="Verma A."/>
            <person name="Pal Y."/>
            <person name="Krishnamurthi S."/>
        </authorList>
    </citation>
    <scope>NUCLEOTIDE SEQUENCE [LARGE SCALE GENOMIC DNA]</scope>
    <source>
        <strain evidence="3 4">DSM 14151</strain>
    </source>
</reference>
<dbReference type="EMBL" id="MATO01000038">
    <property type="protein sequence ID" value="OCS90294.1"/>
    <property type="molecule type" value="Genomic_DNA"/>
</dbReference>
<dbReference type="AlphaFoldDB" id="A0A1C0YT16"/>
<dbReference type="OrthoDB" id="2678541at2"/>
<dbReference type="RefSeq" id="WP_066464880.1">
    <property type="nucleotide sequence ID" value="NZ_MATO01000038.1"/>
</dbReference>